<accession>A0A5E4RS17</accession>
<organism evidence="1 2">
    <name type="scientific">Pandoraea terrigena</name>
    <dbReference type="NCBI Taxonomy" id="2508292"/>
    <lineage>
        <taxon>Bacteria</taxon>
        <taxon>Pseudomonadati</taxon>
        <taxon>Pseudomonadota</taxon>
        <taxon>Betaproteobacteria</taxon>
        <taxon>Burkholderiales</taxon>
        <taxon>Burkholderiaceae</taxon>
        <taxon>Pandoraea</taxon>
    </lineage>
</organism>
<keyword evidence="2" id="KW-1185">Reference proteome</keyword>
<dbReference type="EMBL" id="CABPRU010000001">
    <property type="protein sequence ID" value="VVD66206.1"/>
    <property type="molecule type" value="Genomic_DNA"/>
</dbReference>
<proteinExistence type="predicted"/>
<gene>
    <name evidence="1" type="ORF">PTE31013_00364</name>
</gene>
<name>A0A5E4RS17_9BURK</name>
<reference evidence="1 2" key="1">
    <citation type="submission" date="2019-08" db="EMBL/GenBank/DDBJ databases">
        <authorList>
            <person name="Peeters C."/>
        </authorList>
    </citation>
    <scope>NUCLEOTIDE SEQUENCE [LARGE SCALE GENOMIC DNA]</scope>
    <source>
        <strain evidence="1 2">LMG 31013</strain>
    </source>
</reference>
<dbReference type="Proteomes" id="UP000334380">
    <property type="component" value="Unassembled WGS sequence"/>
</dbReference>
<dbReference type="AlphaFoldDB" id="A0A5E4RS17"/>
<evidence type="ECO:0000313" key="2">
    <source>
        <dbReference type="Proteomes" id="UP000334380"/>
    </source>
</evidence>
<sequence length="97" mass="11187">MWGYFRGFLREKKANVQKHRRPYLAGLSTAGDPLIYPAFRGRFEAFLFVLDSWLSTSPLPSLHRHRLGQITRLVDIGAARAGGVIREQLQRHDVQNR</sequence>
<evidence type="ECO:0000313" key="1">
    <source>
        <dbReference type="EMBL" id="VVD66206.1"/>
    </source>
</evidence>
<protein>
    <submittedName>
        <fullName evidence="1">Uncharacterized protein</fullName>
    </submittedName>
</protein>